<gene>
    <name evidence="2" type="ORF">BGZ80_001387</name>
</gene>
<dbReference type="PANTHER" id="PTHR13318">
    <property type="entry name" value="PARTNER OF PAIRED, ISOFORM B-RELATED"/>
    <property type="match status" value="1"/>
</dbReference>
<dbReference type="AlphaFoldDB" id="A0A9P6MR61"/>
<keyword evidence="3" id="KW-1185">Reference proteome</keyword>
<dbReference type="GO" id="GO:0019005">
    <property type="term" value="C:SCF ubiquitin ligase complex"/>
    <property type="evidence" value="ECO:0007669"/>
    <property type="project" value="TreeGrafter"/>
</dbReference>
<accession>A0A9P6MR61</accession>
<dbReference type="SUPFAM" id="SSF52047">
    <property type="entry name" value="RNI-like"/>
    <property type="match status" value="2"/>
</dbReference>
<organism evidence="2 3">
    <name type="scientific">Entomortierella chlamydospora</name>
    <dbReference type="NCBI Taxonomy" id="101097"/>
    <lineage>
        <taxon>Eukaryota</taxon>
        <taxon>Fungi</taxon>
        <taxon>Fungi incertae sedis</taxon>
        <taxon>Mucoromycota</taxon>
        <taxon>Mortierellomycotina</taxon>
        <taxon>Mortierellomycetes</taxon>
        <taxon>Mortierellales</taxon>
        <taxon>Mortierellaceae</taxon>
        <taxon>Entomortierella</taxon>
    </lineage>
</organism>
<feature type="compositionally biased region" description="Polar residues" evidence="1">
    <location>
        <begin position="1005"/>
        <end position="1014"/>
    </location>
</feature>
<dbReference type="Proteomes" id="UP000703661">
    <property type="component" value="Unassembled WGS sequence"/>
</dbReference>
<reference evidence="2" key="1">
    <citation type="journal article" date="2020" name="Fungal Divers.">
        <title>Resolving the Mortierellaceae phylogeny through synthesis of multi-gene phylogenetics and phylogenomics.</title>
        <authorList>
            <person name="Vandepol N."/>
            <person name="Liber J."/>
            <person name="Desiro A."/>
            <person name="Na H."/>
            <person name="Kennedy M."/>
            <person name="Barry K."/>
            <person name="Grigoriev I.V."/>
            <person name="Miller A.N."/>
            <person name="O'Donnell K."/>
            <person name="Stajich J.E."/>
            <person name="Bonito G."/>
        </authorList>
    </citation>
    <scope>NUCLEOTIDE SEQUENCE</scope>
    <source>
        <strain evidence="2">NRRL 2769</strain>
    </source>
</reference>
<dbReference type="InterPro" id="IPR032675">
    <property type="entry name" value="LRR_dom_sf"/>
</dbReference>
<dbReference type="Gene3D" id="3.80.10.10">
    <property type="entry name" value="Ribonuclease Inhibitor"/>
    <property type="match status" value="2"/>
</dbReference>
<name>A0A9P6MR61_9FUNG</name>
<evidence type="ECO:0000313" key="2">
    <source>
        <dbReference type="EMBL" id="KAG0010557.1"/>
    </source>
</evidence>
<protein>
    <submittedName>
        <fullName evidence="2">Uncharacterized protein</fullName>
    </submittedName>
</protein>
<dbReference type="EMBL" id="JAAAID010001311">
    <property type="protein sequence ID" value="KAG0010557.1"/>
    <property type="molecule type" value="Genomic_DNA"/>
</dbReference>
<evidence type="ECO:0000256" key="1">
    <source>
        <dbReference type="SAM" id="MobiDB-lite"/>
    </source>
</evidence>
<sequence>MLWKYWFHPNNTRDLLDHVHKVTDLNIDFVRFYGANYSAQLIYPLLPKLTNLSDFHMVSMEEGVIHLGIILQLCPKLHFLSIERPEGANQIEDNSATSGQDSDPEFKESKIEYLIINGVYIEQSTLETIIRRCPQLRVLKLINIALQGSSARPFDRNAFNEVVATSCQQLRYFHLSICHQRITLEEAEAFYRTFFPDVDASGSNLSGFEDHAHHPCQKAPAYNLNTVSVQDIDINQDTTPFILAPLLDRYLRNTVTTLEIINTGDELFTVYLSDLLHNFMCTATCLLHLIAPAVNYYAEYFDLSGPSAGTGYYYPRSCASWPTGAKSTRLKKQIWACRRLRTLQIKVKSKDLMDNPSEKNSRIMFGYISLVCPNLRELVIDRAQLNLGLEGGFCFLSRLHSLERLTVSTRTLTTLDRRDLEWMSKKPTMIFKSRQRSDSTSLYREWTELQDVGPIEKLYSCREQHSDGMGEQDCWPILEFLSLNFRLLWKGKTATLEDYLPAMIICKLWYFVSRYPIRACIVKDDWSTRRNGYKALSRIPLAKDVYVDPFMCESYFSSMELWDHLIEKIEANKNKLRIKRLELNKVAHIVSMVYPILPAITTLTDIHITNMHDNDIHLGKILMLCPSLLRFYATVNIPRLCKVMDNTSNADSDTASQVTFNVSGIKYLTLKGMSVEQRSLEAILSRCPQLQALRLEGIRYANPVALPFDRAVFYRQVSKSCPRLKRFHFSVIDNTLSPECAMTMDLYFFKYGPIPSKHSIEHRAQQPQRAQLDTISVLDTDIDRLTSQILFGPLLHGSLDNTITTLEITTLSAQNVQECGIHALHNVLCTSASLLHLIAPWAPYFLEYFDFTGTTKVQKSSPLWECSSGCPAAEANYIQKRVWACRGLRTLQLRFIAKFKPKDPNYSMNPRYSNGLLGPKGSAGPEDSSQTRARIIFGYISTVCPNLSELEIYYTDLDLGLAGGFCFLSRLKFLQRLTVGTRRREKLKGEDLDWMARDPQKKIQSDTGRNNATRSMGGRDIGESKPDLESMIKCLEGVASKTNVEVCRRQLKSMGGEGCWPMLEYLCIRHSFKDTSAIRGDYLSSMIAEFRPSVEFSSKFVKN</sequence>
<feature type="region of interest" description="Disordered" evidence="1">
    <location>
        <begin position="1000"/>
        <end position="1022"/>
    </location>
</feature>
<evidence type="ECO:0000313" key="3">
    <source>
        <dbReference type="Proteomes" id="UP000703661"/>
    </source>
</evidence>
<comment type="caution">
    <text evidence="2">The sequence shown here is derived from an EMBL/GenBank/DDBJ whole genome shotgun (WGS) entry which is preliminary data.</text>
</comment>
<dbReference type="GO" id="GO:0031146">
    <property type="term" value="P:SCF-dependent proteasomal ubiquitin-dependent protein catabolic process"/>
    <property type="evidence" value="ECO:0007669"/>
    <property type="project" value="TreeGrafter"/>
</dbReference>
<proteinExistence type="predicted"/>